<dbReference type="InterPro" id="IPR011330">
    <property type="entry name" value="Glyco_hydro/deAcase_b/a-brl"/>
</dbReference>
<dbReference type="InterPro" id="IPR050248">
    <property type="entry name" value="Polysacc_deacetylase_ArnD"/>
</dbReference>
<evidence type="ECO:0000256" key="2">
    <source>
        <dbReference type="ARBA" id="ARBA00022801"/>
    </source>
</evidence>
<sequence length="292" mass="33381">MKRGENMLKRLLGVVSLFFILNHHCFAEEHEIAITIDDLPFVGSGTSTPGNLKRTQERFMAIVNTLVENQVPATGFAIGGAIAKNEWELLEIFRNQGFSIGNHTYKHRSLNSMTAENYIADIEKADTVLSPVMTEPKYFRYPYLAEGSGEKKQKVHEWLAAHQYTIAPVTIDSKDYEFNAQFYRIPYRQRPQRLAQFKKRYLAFIWQQTLRAEKKAKKVEGQPVKHILLIHANLINSLCLADIIEMYRSNGYKFITLQEALKGNTATPINDSSSTETMSSETEKKEVTEPKS</sequence>
<feature type="region of interest" description="Disordered" evidence="3">
    <location>
        <begin position="266"/>
        <end position="292"/>
    </location>
</feature>
<organism evidence="4 5">
    <name type="scientific">Legionella pneumophila</name>
    <dbReference type="NCBI Taxonomy" id="446"/>
    <lineage>
        <taxon>Bacteria</taxon>
        <taxon>Pseudomonadati</taxon>
        <taxon>Pseudomonadota</taxon>
        <taxon>Gammaproteobacteria</taxon>
        <taxon>Legionellales</taxon>
        <taxon>Legionellaceae</taxon>
        <taxon>Legionella</taxon>
    </lineage>
</organism>
<evidence type="ECO:0000313" key="5">
    <source>
        <dbReference type="Proteomes" id="UP000239239"/>
    </source>
</evidence>
<evidence type="ECO:0000256" key="1">
    <source>
        <dbReference type="ARBA" id="ARBA00022723"/>
    </source>
</evidence>
<protein>
    <submittedName>
        <fullName evidence="4">Polysaccharide deacetylase</fullName>
    </submittedName>
</protein>
<comment type="caution">
    <text evidence="4">The sequence shown here is derived from an EMBL/GenBank/DDBJ whole genome shotgun (WGS) entry which is preliminary data.</text>
</comment>
<dbReference type="PANTHER" id="PTHR10587:SF133">
    <property type="entry name" value="CHITIN DEACETYLASE 1-RELATED"/>
    <property type="match status" value="1"/>
</dbReference>
<dbReference type="PROSITE" id="PS51677">
    <property type="entry name" value="NODB"/>
    <property type="match status" value="1"/>
</dbReference>
<keyword evidence="2" id="KW-0378">Hydrolase</keyword>
<dbReference type="GO" id="GO:0016810">
    <property type="term" value="F:hydrolase activity, acting on carbon-nitrogen (but not peptide) bonds"/>
    <property type="evidence" value="ECO:0007669"/>
    <property type="project" value="InterPro"/>
</dbReference>
<reference evidence="4 5" key="1">
    <citation type="submission" date="2018-02" db="EMBL/GenBank/DDBJ databases">
        <title>Draft genome sequences of four Legionella pneumophila clinical strains isolated in Ontario.</title>
        <authorList>
            <person name="Fortuna A."/>
            <person name="Ramnarine R."/>
            <person name="Li A."/>
            <person name="Frantz C."/>
            <person name="Mallo G."/>
        </authorList>
    </citation>
    <scope>NUCLEOTIDE SEQUENCE [LARGE SCALE GENOMIC DNA]</scope>
    <source>
        <strain evidence="4 5">LG61</strain>
    </source>
</reference>
<dbReference type="Proteomes" id="UP000239239">
    <property type="component" value="Unassembled WGS sequence"/>
</dbReference>
<dbReference type="EMBL" id="PQWY01000015">
    <property type="protein sequence ID" value="PPK29989.1"/>
    <property type="molecule type" value="Genomic_DNA"/>
</dbReference>
<feature type="compositionally biased region" description="Basic and acidic residues" evidence="3">
    <location>
        <begin position="281"/>
        <end position="292"/>
    </location>
</feature>
<dbReference type="CDD" id="cd10960">
    <property type="entry name" value="CE4_NodB_like_1"/>
    <property type="match status" value="1"/>
</dbReference>
<dbReference type="GO" id="GO:0005975">
    <property type="term" value="P:carbohydrate metabolic process"/>
    <property type="evidence" value="ECO:0007669"/>
    <property type="project" value="InterPro"/>
</dbReference>
<proteinExistence type="predicted"/>
<keyword evidence="1" id="KW-0479">Metal-binding</keyword>
<evidence type="ECO:0000313" key="4">
    <source>
        <dbReference type="EMBL" id="PPK29989.1"/>
    </source>
</evidence>
<evidence type="ECO:0000256" key="3">
    <source>
        <dbReference type="SAM" id="MobiDB-lite"/>
    </source>
</evidence>
<dbReference type="PANTHER" id="PTHR10587">
    <property type="entry name" value="GLYCOSYL TRANSFERASE-RELATED"/>
    <property type="match status" value="1"/>
</dbReference>
<gene>
    <name evidence="4" type="ORF">C3928_10155</name>
</gene>
<dbReference type="InterPro" id="IPR002509">
    <property type="entry name" value="NODB_dom"/>
</dbReference>
<accession>A0A2S6EXR7</accession>
<dbReference type="OrthoDB" id="115239at2"/>
<dbReference type="Pfam" id="PF01522">
    <property type="entry name" value="Polysacc_deac_1"/>
    <property type="match status" value="1"/>
</dbReference>
<dbReference type="GO" id="GO:0046872">
    <property type="term" value="F:metal ion binding"/>
    <property type="evidence" value="ECO:0007669"/>
    <property type="project" value="UniProtKB-KW"/>
</dbReference>
<dbReference type="SUPFAM" id="SSF88713">
    <property type="entry name" value="Glycoside hydrolase/deacetylase"/>
    <property type="match status" value="1"/>
</dbReference>
<name>A0A2S6EXR7_LEGPN</name>
<dbReference type="AlphaFoldDB" id="A0A2S6EXR7"/>
<dbReference type="Gene3D" id="3.20.20.370">
    <property type="entry name" value="Glycoside hydrolase/deacetylase"/>
    <property type="match status" value="1"/>
</dbReference>
<dbReference type="GO" id="GO:0016020">
    <property type="term" value="C:membrane"/>
    <property type="evidence" value="ECO:0007669"/>
    <property type="project" value="TreeGrafter"/>
</dbReference>